<evidence type="ECO:0000256" key="6">
    <source>
        <dbReference type="ARBA" id="ARBA00023242"/>
    </source>
</evidence>
<evidence type="ECO:0000313" key="12">
    <source>
        <dbReference type="EMBL" id="RUS76390.1"/>
    </source>
</evidence>
<keyword evidence="3 8" id="KW-0690">Ribosome biogenesis</keyword>
<evidence type="ECO:0000259" key="11">
    <source>
        <dbReference type="Pfam" id="PF21800"/>
    </source>
</evidence>
<dbReference type="CDD" id="cd22393">
    <property type="entry name" value="KH-I_KRR1_rpt1"/>
    <property type="match status" value="1"/>
</dbReference>
<keyword evidence="4 8" id="KW-0698">rRNA processing</keyword>
<accession>A0A433T4D3</accession>
<dbReference type="PANTHER" id="PTHR12581:SF0">
    <property type="entry name" value="KRR1 SMALL SUBUNIT PROCESSOME COMPONENT HOMOLOG"/>
    <property type="match status" value="1"/>
</dbReference>
<keyword evidence="7 8" id="KW-0687">Ribonucleoprotein</keyword>
<protein>
    <recommendedName>
        <fullName evidence="8">KRR1 small subunit processome component</fullName>
    </recommendedName>
    <alternativeName>
        <fullName evidence="8">KRR-R motif-containing protein 1</fullName>
    </alternativeName>
</protein>
<dbReference type="InterPro" id="IPR048548">
    <property type="entry name" value="KRR1-like_KH2"/>
</dbReference>
<dbReference type="OrthoDB" id="441223at2759"/>
<dbReference type="GO" id="GO:0003723">
    <property type="term" value="F:RNA binding"/>
    <property type="evidence" value="ECO:0007669"/>
    <property type="project" value="UniProtKB-KW"/>
</dbReference>
<organism evidence="12 13">
    <name type="scientific">Elysia chlorotica</name>
    <name type="common">Eastern emerald elysia</name>
    <name type="synonym">Sea slug</name>
    <dbReference type="NCBI Taxonomy" id="188477"/>
    <lineage>
        <taxon>Eukaryota</taxon>
        <taxon>Metazoa</taxon>
        <taxon>Spiralia</taxon>
        <taxon>Lophotrochozoa</taxon>
        <taxon>Mollusca</taxon>
        <taxon>Gastropoda</taxon>
        <taxon>Heterobranchia</taxon>
        <taxon>Euthyneura</taxon>
        <taxon>Panpulmonata</taxon>
        <taxon>Sacoglossa</taxon>
        <taxon>Placobranchoidea</taxon>
        <taxon>Plakobranchidae</taxon>
        <taxon>Elysia</taxon>
    </lineage>
</organism>
<dbReference type="STRING" id="188477.A0A433T4D3"/>
<evidence type="ECO:0000256" key="2">
    <source>
        <dbReference type="ARBA" id="ARBA00009344"/>
    </source>
</evidence>
<dbReference type="Pfam" id="PF21800">
    <property type="entry name" value="KH_KRR1_2nd"/>
    <property type="match status" value="1"/>
</dbReference>
<dbReference type="PIRSF" id="PIRSF006515">
    <property type="entry name" value="KRR1"/>
    <property type="match status" value="1"/>
</dbReference>
<sequence length="337" mass="39043">MLQDKEDDRLTVPEGWRDAPFTKEDNPRGLLAESSFSVLFPKYRESYLSKVWPLVKELLSDHGIEPELDLIKGSLTVKTTRKAFDPFMIIKARDLITLLARSVDLEQAKRILEDDVACDIIKIGSMVAKKDRFVKRRKRLIGPGGTTLKAMECLTDCYVAVQGNTVAALGPHRGLKEVRKIVEDCMNNIHPFFTIRTIMEKHDLAKNPDMKNQNWEPYLPQYKSKNISKRKQPLKKKKKKAYTPFPPPQAESKIDKELASGEYFLKEDERRQRKTELKKQKQTQSKQDRQKKRDRAFIPPEESAQPLKKKIKTDESVKVDLKKLNTKFKNMKKTKSS</sequence>
<dbReference type="Proteomes" id="UP000271974">
    <property type="component" value="Unassembled WGS sequence"/>
</dbReference>
<evidence type="ECO:0000256" key="7">
    <source>
        <dbReference type="ARBA" id="ARBA00023274"/>
    </source>
</evidence>
<dbReference type="PANTHER" id="PTHR12581">
    <property type="entry name" value="HIV-1 REV BINDING PROTEIN 2, 3"/>
    <property type="match status" value="1"/>
</dbReference>
<evidence type="ECO:0000256" key="8">
    <source>
        <dbReference type="PIRNR" id="PIRNR006515"/>
    </source>
</evidence>
<dbReference type="AlphaFoldDB" id="A0A433T4D3"/>
<keyword evidence="6 8" id="KW-0539">Nucleus</keyword>
<comment type="subcellular location">
    <subcellularLocation>
        <location evidence="1 8">Nucleus</location>
        <location evidence="1 8">Nucleolus</location>
    </subcellularLocation>
</comment>
<dbReference type="SUPFAM" id="SSF54791">
    <property type="entry name" value="Eukaryotic type KH-domain (KH-domain type I)"/>
    <property type="match status" value="1"/>
</dbReference>
<evidence type="ECO:0000256" key="4">
    <source>
        <dbReference type="ARBA" id="ARBA00022552"/>
    </source>
</evidence>
<comment type="similarity">
    <text evidence="2 8">Belongs to the KRR1 family.</text>
</comment>
<proteinExistence type="inferred from homology"/>
<dbReference type="InterPro" id="IPR048550">
    <property type="entry name" value="KRR1-like_KH1_euk"/>
</dbReference>
<feature type="region of interest" description="Disordered" evidence="9">
    <location>
        <begin position="207"/>
        <end position="315"/>
    </location>
</feature>
<dbReference type="InterPro" id="IPR036612">
    <property type="entry name" value="KH_dom_type_1_sf"/>
</dbReference>
<evidence type="ECO:0000256" key="3">
    <source>
        <dbReference type="ARBA" id="ARBA00022517"/>
    </source>
</evidence>
<dbReference type="InterPro" id="IPR024166">
    <property type="entry name" value="rRNA_assembly_KRR1"/>
</dbReference>
<dbReference type="EMBL" id="RQTK01000666">
    <property type="protein sequence ID" value="RUS76390.1"/>
    <property type="molecule type" value="Genomic_DNA"/>
</dbReference>
<dbReference type="GO" id="GO:0006364">
    <property type="term" value="P:rRNA processing"/>
    <property type="evidence" value="ECO:0007669"/>
    <property type="project" value="UniProtKB-KW"/>
</dbReference>
<feature type="compositionally biased region" description="Basic and acidic residues" evidence="9">
    <location>
        <begin position="252"/>
        <end position="279"/>
    </location>
</feature>
<feature type="compositionally biased region" description="Basic residues" evidence="9">
    <location>
        <begin position="226"/>
        <end position="241"/>
    </location>
</feature>
<dbReference type="Pfam" id="PF17903">
    <property type="entry name" value="KH_KRR1_1st"/>
    <property type="match status" value="1"/>
</dbReference>
<dbReference type="InterPro" id="IPR048549">
    <property type="entry name" value="KRR1-like_KH2_euk"/>
</dbReference>
<name>A0A433T4D3_ELYCH</name>
<keyword evidence="13" id="KW-1185">Reference proteome</keyword>
<comment type="subunit">
    <text evidence="8">Component of the ribosomal small subunit (SSU) processome.</text>
</comment>
<keyword evidence="5 8" id="KW-0694">RNA-binding</keyword>
<comment type="caution">
    <text evidence="12">The sequence shown here is derived from an EMBL/GenBank/DDBJ whole genome shotgun (WGS) entry which is preliminary data.</text>
</comment>
<comment type="function">
    <text evidence="8">Required for 40S ribosome biogenesis. Involved in nucleolar processing of pre-18S ribosomal RNA and ribosome assembly.</text>
</comment>
<gene>
    <name evidence="12" type="ORF">EGW08_015841</name>
</gene>
<dbReference type="Gene3D" id="3.30.1370.10">
    <property type="entry name" value="K Homology domain, type 1"/>
    <property type="match status" value="2"/>
</dbReference>
<reference evidence="12 13" key="1">
    <citation type="submission" date="2019-01" db="EMBL/GenBank/DDBJ databases">
        <title>A draft genome assembly of the solar-powered sea slug Elysia chlorotica.</title>
        <authorList>
            <person name="Cai H."/>
            <person name="Li Q."/>
            <person name="Fang X."/>
            <person name="Li J."/>
            <person name="Curtis N.E."/>
            <person name="Altenburger A."/>
            <person name="Shibata T."/>
            <person name="Feng M."/>
            <person name="Maeda T."/>
            <person name="Schwartz J.A."/>
            <person name="Shigenobu S."/>
            <person name="Lundholm N."/>
            <person name="Nishiyama T."/>
            <person name="Yang H."/>
            <person name="Hasebe M."/>
            <person name="Li S."/>
            <person name="Pierce S.K."/>
            <person name="Wang J."/>
        </authorList>
    </citation>
    <scope>NUCLEOTIDE SEQUENCE [LARGE SCALE GENOMIC DNA]</scope>
    <source>
        <strain evidence="12">EC2010</strain>
        <tissue evidence="12">Whole organism of an adult</tissue>
    </source>
</reference>
<dbReference type="CDD" id="cd22394">
    <property type="entry name" value="KH-I_KRR1_rpt2"/>
    <property type="match status" value="1"/>
</dbReference>
<dbReference type="InterPro" id="IPR041174">
    <property type="entry name" value="KRR1-like_KH1"/>
</dbReference>
<dbReference type="FunFam" id="3.30.1370.10:FF:000014">
    <property type="entry name" value="KRR1 small subunit processome component"/>
    <property type="match status" value="1"/>
</dbReference>
<feature type="domain" description="KRR1 small subunit processome component second KH" evidence="11">
    <location>
        <begin position="116"/>
        <end position="206"/>
    </location>
</feature>
<feature type="domain" description="KRR1 small subunit processome component first KH" evidence="10">
    <location>
        <begin position="34"/>
        <end position="114"/>
    </location>
</feature>
<dbReference type="GO" id="GO:0032040">
    <property type="term" value="C:small-subunit processome"/>
    <property type="evidence" value="ECO:0007669"/>
    <property type="project" value="TreeGrafter"/>
</dbReference>
<evidence type="ECO:0000256" key="1">
    <source>
        <dbReference type="ARBA" id="ARBA00004604"/>
    </source>
</evidence>
<evidence type="ECO:0000256" key="9">
    <source>
        <dbReference type="SAM" id="MobiDB-lite"/>
    </source>
</evidence>
<evidence type="ECO:0000259" key="10">
    <source>
        <dbReference type="Pfam" id="PF17903"/>
    </source>
</evidence>
<evidence type="ECO:0000313" key="13">
    <source>
        <dbReference type="Proteomes" id="UP000271974"/>
    </source>
</evidence>
<evidence type="ECO:0000256" key="5">
    <source>
        <dbReference type="ARBA" id="ARBA00022884"/>
    </source>
</evidence>